<comment type="caution">
    <text evidence="2">The sequence shown here is derived from an EMBL/GenBank/DDBJ whole genome shotgun (WGS) entry which is preliminary data.</text>
</comment>
<protein>
    <recommendedName>
        <fullName evidence="4">F-box protein</fullName>
    </recommendedName>
</protein>
<evidence type="ECO:0000313" key="2">
    <source>
        <dbReference type="EMBL" id="KAF5181449.1"/>
    </source>
</evidence>
<name>A0A7J6V8M7_THATH</name>
<evidence type="ECO:0000256" key="1">
    <source>
        <dbReference type="SAM" id="MobiDB-lite"/>
    </source>
</evidence>
<evidence type="ECO:0008006" key="4">
    <source>
        <dbReference type="Google" id="ProtNLM"/>
    </source>
</evidence>
<dbReference type="Proteomes" id="UP000554482">
    <property type="component" value="Unassembled WGS sequence"/>
</dbReference>
<evidence type="ECO:0000313" key="3">
    <source>
        <dbReference type="Proteomes" id="UP000554482"/>
    </source>
</evidence>
<accession>A0A7J6V8M7</accession>
<feature type="region of interest" description="Disordered" evidence="1">
    <location>
        <begin position="1"/>
        <end position="43"/>
    </location>
</feature>
<keyword evidence="3" id="KW-1185">Reference proteome</keyword>
<organism evidence="2 3">
    <name type="scientific">Thalictrum thalictroides</name>
    <name type="common">Rue-anemone</name>
    <name type="synonym">Anemone thalictroides</name>
    <dbReference type="NCBI Taxonomy" id="46969"/>
    <lineage>
        <taxon>Eukaryota</taxon>
        <taxon>Viridiplantae</taxon>
        <taxon>Streptophyta</taxon>
        <taxon>Embryophyta</taxon>
        <taxon>Tracheophyta</taxon>
        <taxon>Spermatophyta</taxon>
        <taxon>Magnoliopsida</taxon>
        <taxon>Ranunculales</taxon>
        <taxon>Ranunculaceae</taxon>
        <taxon>Thalictroideae</taxon>
        <taxon>Thalictrum</taxon>
    </lineage>
</organism>
<dbReference type="EMBL" id="JABWDY010036174">
    <property type="protein sequence ID" value="KAF5181449.1"/>
    <property type="molecule type" value="Genomic_DNA"/>
</dbReference>
<dbReference type="AlphaFoldDB" id="A0A7J6V8M7"/>
<reference evidence="2 3" key="1">
    <citation type="submission" date="2020-06" db="EMBL/GenBank/DDBJ databases">
        <title>Transcriptomic and genomic resources for Thalictrum thalictroides and T. hernandezii: Facilitating candidate gene discovery in an emerging model plant lineage.</title>
        <authorList>
            <person name="Arias T."/>
            <person name="Riano-Pachon D.M."/>
            <person name="Di Stilio V.S."/>
        </authorList>
    </citation>
    <scope>NUCLEOTIDE SEQUENCE [LARGE SCALE GENOMIC DNA]</scope>
    <source>
        <strain evidence="3">cv. WT478/WT964</strain>
        <tissue evidence="2">Leaves</tissue>
    </source>
</reference>
<gene>
    <name evidence="2" type="ORF">FRX31_028962</name>
</gene>
<feature type="compositionally biased region" description="Basic residues" evidence="1">
    <location>
        <begin position="33"/>
        <end position="43"/>
    </location>
</feature>
<proteinExistence type="predicted"/>
<feature type="compositionally biased region" description="Polar residues" evidence="1">
    <location>
        <begin position="1"/>
        <end position="22"/>
    </location>
</feature>
<sequence>MAPSTRSGNNGSRDIQIQSSNHSIEKYFDSTKPPRKKSKGKGKGLVRCANNNGNIQISDDILSEVIFKKLPLTSLCTSTESFGVFQGPNSETPIKRVKYMFELEGCLCLAVIRCADDEILDLWLLKGEYNVNSGWVLIASVTKPQGNEIFWNCPYLIRTGELLLAKCEEQGSQSFYVYSLFTRQFRNIKICGHDSYYYVLDNFKENLASLKDFW</sequence>